<dbReference type="AlphaFoldDB" id="G2ZW00"/>
<name>G2ZW00_9RALS</name>
<sequence>MLGLHLSLLRGGLFSHGCGLLLGGGTHGGCLLLSPLPRCVSGTVELARVRVDELENTA</sequence>
<evidence type="ECO:0000313" key="1">
    <source>
        <dbReference type="EMBL" id="CCA83281.1"/>
    </source>
</evidence>
<accession>G2ZW00</accession>
<organism evidence="1">
    <name type="scientific">blood disease bacterium R229</name>
    <dbReference type="NCBI Taxonomy" id="741978"/>
    <lineage>
        <taxon>Bacteria</taxon>
        <taxon>Pseudomonadati</taxon>
        <taxon>Pseudomonadota</taxon>
        <taxon>Betaproteobacteria</taxon>
        <taxon>Burkholderiales</taxon>
        <taxon>Burkholderiaceae</taxon>
        <taxon>Ralstonia</taxon>
        <taxon>Ralstonia solanacearum species complex</taxon>
    </lineage>
</organism>
<reference evidence="1" key="2">
    <citation type="submission" date="2011-04" db="EMBL/GenBank/DDBJ databases">
        <authorList>
            <person name="Genoscope - CEA"/>
        </authorList>
    </citation>
    <scope>NUCLEOTIDE SEQUENCE</scope>
    <source>
        <strain evidence="1">R229</strain>
    </source>
</reference>
<proteinExistence type="predicted"/>
<dbReference type="EMBL" id="FR854082">
    <property type="protein sequence ID" value="CCA83281.1"/>
    <property type="molecule type" value="Genomic_DNA"/>
</dbReference>
<gene>
    <name evidence="1" type="ORF">BDB_mp60447</name>
</gene>
<reference evidence="1" key="1">
    <citation type="journal article" date="2011" name="PLoS ONE">
        <title>Ralstonia syzygii, the Blood Disease Bacterium and some Asian R. solanacearum strains form a single genomic species despite divergent lifestyles.</title>
        <authorList>
            <person name="Remenant B."/>
            <person name="de Cambiaire J.C."/>
            <person name="Cellier G."/>
            <person name="Jacobs J.M."/>
            <person name="Mangenot S."/>
            <person name="Barbe V."/>
            <person name="Lajus A."/>
            <person name="Vallenet D."/>
            <person name="Medigue C."/>
            <person name="Fegan M."/>
            <person name="Allen C."/>
            <person name="Prior P."/>
        </authorList>
    </citation>
    <scope>NUCLEOTIDE SEQUENCE</scope>
    <source>
        <strain evidence="1">R229</strain>
    </source>
</reference>
<protein>
    <submittedName>
        <fullName evidence="1">Uncharacterized protein</fullName>
    </submittedName>
</protein>